<dbReference type="EMBL" id="JAIXCQ010000004">
    <property type="protein sequence ID" value="MCA5893411.1"/>
    <property type="molecule type" value="Genomic_DNA"/>
</dbReference>
<protein>
    <submittedName>
        <fullName evidence="1">Uncharacterized protein</fullName>
    </submittedName>
</protein>
<accession>A0ABS7ZEE6</accession>
<dbReference type="Proteomes" id="UP001319870">
    <property type="component" value="Unassembled WGS sequence"/>
</dbReference>
<sequence>MSQQFEWNGVDALKVNLDDDQVIVLLDYLVKRCDDDNFSRKFIPVLDDYMRDCGMAWKVGTRRGFAGLERRVPEGVQIAAEAVMNDSDHAGEVLTGAWRAAFGVSPDPSKAYGLAIKAVETAAKPQVSPKDDVATLGKMRGVLRDQKWGLPLAQQDDEGLILREMVSALWTGQTDRHGSDGPLVTPTQEQAETAIMLAVPLVHWFSSGAASRP</sequence>
<proteinExistence type="predicted"/>
<name>A0ABS7ZEE6_9MICO</name>
<reference evidence="1 2" key="1">
    <citation type="submission" date="2021-09" db="EMBL/GenBank/DDBJ databases">
        <title>Isoptericola luteus sp. nov., a novel bacterium isolated from Harbin, the capital city of Heilongjiang province.</title>
        <authorList>
            <person name="Li J."/>
        </authorList>
    </citation>
    <scope>NUCLEOTIDE SEQUENCE [LARGE SCALE GENOMIC DNA]</scope>
    <source>
        <strain evidence="1 2">NEAU-Y5</strain>
    </source>
</reference>
<dbReference type="RefSeq" id="WP_225565162.1">
    <property type="nucleotide sequence ID" value="NZ_JAIXCQ010000004.1"/>
</dbReference>
<comment type="caution">
    <text evidence="1">The sequence shown here is derived from an EMBL/GenBank/DDBJ whole genome shotgun (WGS) entry which is preliminary data.</text>
</comment>
<gene>
    <name evidence="1" type="ORF">LEP48_08610</name>
</gene>
<organism evidence="1 2">
    <name type="scientific">Isoptericola luteus</name>
    <dbReference type="NCBI Taxonomy" id="2879484"/>
    <lineage>
        <taxon>Bacteria</taxon>
        <taxon>Bacillati</taxon>
        <taxon>Actinomycetota</taxon>
        <taxon>Actinomycetes</taxon>
        <taxon>Micrococcales</taxon>
        <taxon>Promicromonosporaceae</taxon>
        <taxon>Isoptericola</taxon>
    </lineage>
</organism>
<evidence type="ECO:0000313" key="2">
    <source>
        <dbReference type="Proteomes" id="UP001319870"/>
    </source>
</evidence>
<evidence type="ECO:0000313" key="1">
    <source>
        <dbReference type="EMBL" id="MCA5893411.1"/>
    </source>
</evidence>
<keyword evidence="2" id="KW-1185">Reference proteome</keyword>